<organism evidence="7 8">
    <name type="scientific">Polyodon spathula</name>
    <name type="common">North American paddlefish</name>
    <name type="synonym">Squalus spathula</name>
    <dbReference type="NCBI Taxonomy" id="7913"/>
    <lineage>
        <taxon>Eukaryota</taxon>
        <taxon>Metazoa</taxon>
        <taxon>Chordata</taxon>
        <taxon>Craniata</taxon>
        <taxon>Vertebrata</taxon>
        <taxon>Euteleostomi</taxon>
        <taxon>Actinopterygii</taxon>
        <taxon>Chondrostei</taxon>
        <taxon>Acipenseriformes</taxon>
        <taxon>Polyodontidae</taxon>
        <taxon>Polyodon</taxon>
    </lineage>
</organism>
<proteinExistence type="predicted"/>
<dbReference type="Pfam" id="PF00643">
    <property type="entry name" value="zf-B_box"/>
    <property type="match status" value="1"/>
</dbReference>
<feature type="coiled-coil region" evidence="5">
    <location>
        <begin position="180"/>
        <end position="214"/>
    </location>
</feature>
<feature type="non-terminal residue" evidence="7">
    <location>
        <position position="472"/>
    </location>
</feature>
<evidence type="ECO:0000256" key="2">
    <source>
        <dbReference type="ARBA" id="ARBA00022771"/>
    </source>
</evidence>
<dbReference type="CDD" id="cd19769">
    <property type="entry name" value="Bbox2_TRIM16-like"/>
    <property type="match status" value="1"/>
</dbReference>
<protein>
    <submittedName>
        <fullName evidence="7">TRI29 protein</fullName>
    </submittedName>
</protein>
<dbReference type="Gene3D" id="4.10.830.40">
    <property type="match status" value="1"/>
</dbReference>
<feature type="non-terminal residue" evidence="7">
    <location>
        <position position="1"/>
    </location>
</feature>
<accession>A0ABS2YHQ4</accession>
<name>A0ABS2YHQ4_POLSP</name>
<gene>
    <name evidence="7" type="primary">Trim29_1</name>
    <name evidence="7" type="ORF">GTO93_0021222</name>
</gene>
<dbReference type="EMBL" id="JAAWVQ010152885">
    <property type="protein sequence ID" value="MBN3285821.1"/>
    <property type="molecule type" value="Genomic_DNA"/>
</dbReference>
<keyword evidence="3" id="KW-0862">Zinc</keyword>
<dbReference type="InterPro" id="IPR058030">
    <property type="entry name" value="TRIM8/14/16/25/29/45/65_CC"/>
</dbReference>
<evidence type="ECO:0000256" key="3">
    <source>
        <dbReference type="ARBA" id="ARBA00022833"/>
    </source>
</evidence>
<dbReference type="Gene3D" id="3.30.160.60">
    <property type="entry name" value="Classic Zinc Finger"/>
    <property type="match status" value="1"/>
</dbReference>
<dbReference type="SUPFAM" id="SSF57845">
    <property type="entry name" value="B-box zinc-binding domain"/>
    <property type="match status" value="1"/>
</dbReference>
<dbReference type="InterPro" id="IPR043136">
    <property type="entry name" value="B30.2/SPRY_sf"/>
</dbReference>
<dbReference type="SUPFAM" id="SSF63491">
    <property type="entry name" value="BAG domain"/>
    <property type="match status" value="1"/>
</dbReference>
<feature type="coiled-coil region" evidence="5">
    <location>
        <begin position="245"/>
        <end position="272"/>
    </location>
</feature>
<evidence type="ECO:0000256" key="5">
    <source>
        <dbReference type="SAM" id="Coils"/>
    </source>
</evidence>
<dbReference type="Proteomes" id="UP001166093">
    <property type="component" value="Unassembled WGS sequence"/>
</dbReference>
<evidence type="ECO:0000313" key="8">
    <source>
        <dbReference type="Proteomes" id="UP001166093"/>
    </source>
</evidence>
<evidence type="ECO:0000256" key="1">
    <source>
        <dbReference type="ARBA" id="ARBA00022723"/>
    </source>
</evidence>
<reference evidence="7" key="1">
    <citation type="journal article" date="2021" name="Cell">
        <title>Tracing the genetic footprints of vertebrate landing in non-teleost ray-finned fishes.</title>
        <authorList>
            <person name="Bi X."/>
            <person name="Wang K."/>
            <person name="Yang L."/>
            <person name="Pan H."/>
            <person name="Jiang H."/>
            <person name="Wei Q."/>
            <person name="Fang M."/>
            <person name="Yu H."/>
            <person name="Zhu C."/>
            <person name="Cai Y."/>
            <person name="He Y."/>
            <person name="Gan X."/>
            <person name="Zeng H."/>
            <person name="Yu D."/>
            <person name="Zhu Y."/>
            <person name="Jiang H."/>
            <person name="Qiu Q."/>
            <person name="Yang H."/>
            <person name="Zhang Y.E."/>
            <person name="Wang W."/>
            <person name="Zhu M."/>
            <person name="He S."/>
            <person name="Zhang G."/>
        </authorList>
    </citation>
    <scope>NUCLEOTIDE SEQUENCE</scope>
    <source>
        <strain evidence="7">Pddl_001</strain>
    </source>
</reference>
<dbReference type="SUPFAM" id="SSF49899">
    <property type="entry name" value="Concanavalin A-like lectins/glucanases"/>
    <property type="match status" value="1"/>
</dbReference>
<keyword evidence="1" id="KW-0479">Metal-binding</keyword>
<sequence length="472" mass="52618">MQSPLHVDTVTVWGVLITTGIKVIIRVSTAAPSAERPLPQGTVLHKNTILAEVVGEFKKRRLNPPPAQSYAGPGDVSCDFCTGRKFKAVKSCLTCLASYCETHVKLHYEGAAFKRHKLINATGNLEQKLCAEHQKVLEVFCRTDQTCICLLCADKEHRSHDTVSTETERTGKQKQLGETQREIQQRIQERLKEVKELKQAVESLKRSARSEMQKSEKMFTELIRSIEKIHSEVTELIGANEKAAVNQAEGLVKRLEQDIAELRRRNVELKQLSETEDHIHFLQSLCAPPEAGDLPSITVNTDISFGAVRKAVSELKDHIEDFCKRELVKITTRGEYLDCPAGTLSFYGVSDTMTLLHRFQATFTEPLYPGVWVDDDSTVTIRQLKSSVLNPLSFLYTVWVRGMLRCPYGCGIPSGSPGKVTAPAGLTLPSRAGVSPTSTLELLERPAKFIFATCVHAGNRLLQYEQSLQLCQ</sequence>
<comment type="caution">
    <text evidence="7">The sequence shown here is derived from an EMBL/GenBank/DDBJ whole genome shotgun (WGS) entry which is preliminary data.</text>
</comment>
<keyword evidence="2 4" id="KW-0863">Zinc-finger</keyword>
<dbReference type="InterPro" id="IPR000315">
    <property type="entry name" value="Znf_B-box"/>
</dbReference>
<dbReference type="PANTHER" id="PTHR25465:SF5">
    <property type="entry name" value="E3 UBIQUITIN_ISG15 LIGASE TRIM25-RELATED"/>
    <property type="match status" value="1"/>
</dbReference>
<dbReference type="PANTHER" id="PTHR25465">
    <property type="entry name" value="B-BOX DOMAIN CONTAINING"/>
    <property type="match status" value="1"/>
</dbReference>
<dbReference type="InterPro" id="IPR013320">
    <property type="entry name" value="ConA-like_dom_sf"/>
</dbReference>
<dbReference type="PROSITE" id="PS50119">
    <property type="entry name" value="ZF_BBOX"/>
    <property type="match status" value="1"/>
</dbReference>
<evidence type="ECO:0000256" key="4">
    <source>
        <dbReference type="PROSITE-ProRule" id="PRU00024"/>
    </source>
</evidence>
<feature type="domain" description="B box-type" evidence="6">
    <location>
        <begin position="125"/>
        <end position="165"/>
    </location>
</feature>
<dbReference type="InterPro" id="IPR051051">
    <property type="entry name" value="E3_ubiq-ligase_TRIM/RNF"/>
</dbReference>
<dbReference type="Gene3D" id="2.60.120.920">
    <property type="match status" value="1"/>
</dbReference>
<evidence type="ECO:0000259" key="6">
    <source>
        <dbReference type="PROSITE" id="PS50119"/>
    </source>
</evidence>
<dbReference type="SMART" id="SM00336">
    <property type="entry name" value="BBOX"/>
    <property type="match status" value="1"/>
</dbReference>
<keyword evidence="5" id="KW-0175">Coiled coil</keyword>
<dbReference type="Pfam" id="PF25600">
    <property type="entry name" value="TRIM_CC"/>
    <property type="match status" value="1"/>
</dbReference>
<evidence type="ECO:0000313" key="7">
    <source>
        <dbReference type="EMBL" id="MBN3285821.1"/>
    </source>
</evidence>
<keyword evidence="8" id="KW-1185">Reference proteome</keyword>